<gene>
    <name evidence="1" type="ORF">BpHYR1_049715</name>
</gene>
<proteinExistence type="predicted"/>
<reference evidence="1 2" key="1">
    <citation type="journal article" date="2018" name="Sci. Rep.">
        <title>Genomic signatures of local adaptation to the degree of environmental predictability in rotifers.</title>
        <authorList>
            <person name="Franch-Gras L."/>
            <person name="Hahn C."/>
            <person name="Garcia-Roger E.M."/>
            <person name="Carmona M.J."/>
            <person name="Serra M."/>
            <person name="Gomez A."/>
        </authorList>
    </citation>
    <scope>NUCLEOTIDE SEQUENCE [LARGE SCALE GENOMIC DNA]</scope>
    <source>
        <strain evidence="1">HYR1</strain>
    </source>
</reference>
<dbReference type="Proteomes" id="UP000276133">
    <property type="component" value="Unassembled WGS sequence"/>
</dbReference>
<evidence type="ECO:0000313" key="1">
    <source>
        <dbReference type="EMBL" id="RNA25342.1"/>
    </source>
</evidence>
<accession>A0A3M7RP69</accession>
<comment type="caution">
    <text evidence="1">The sequence shown here is derived from an EMBL/GenBank/DDBJ whole genome shotgun (WGS) entry which is preliminary data.</text>
</comment>
<evidence type="ECO:0000313" key="2">
    <source>
        <dbReference type="Proteomes" id="UP000276133"/>
    </source>
</evidence>
<name>A0A3M7RP69_BRAPC</name>
<dbReference type="EMBL" id="REGN01002938">
    <property type="protein sequence ID" value="RNA25342.1"/>
    <property type="molecule type" value="Genomic_DNA"/>
</dbReference>
<keyword evidence="2" id="KW-1185">Reference proteome</keyword>
<protein>
    <submittedName>
        <fullName evidence="1">Uncharacterized protein</fullName>
    </submittedName>
</protein>
<organism evidence="1 2">
    <name type="scientific">Brachionus plicatilis</name>
    <name type="common">Marine rotifer</name>
    <name type="synonym">Brachionus muelleri</name>
    <dbReference type="NCBI Taxonomy" id="10195"/>
    <lineage>
        <taxon>Eukaryota</taxon>
        <taxon>Metazoa</taxon>
        <taxon>Spiralia</taxon>
        <taxon>Gnathifera</taxon>
        <taxon>Rotifera</taxon>
        <taxon>Eurotatoria</taxon>
        <taxon>Monogononta</taxon>
        <taxon>Pseudotrocha</taxon>
        <taxon>Ploima</taxon>
        <taxon>Brachionidae</taxon>
        <taxon>Brachionus</taxon>
    </lineage>
</organism>
<sequence length="75" mass="8785">MKIKQLNYYSTINKTQYFSSTLVDLVDSQHYYLCHYGENSLLYADAEFKKLRKYQARASKKVFIGDSGCDVRVMV</sequence>
<dbReference type="AlphaFoldDB" id="A0A3M7RP69"/>